<evidence type="ECO:0000259" key="1">
    <source>
        <dbReference type="Pfam" id="PF06911"/>
    </source>
</evidence>
<reference evidence="2 3" key="1">
    <citation type="submission" date="2024-02" db="EMBL/GenBank/DDBJ databases">
        <authorList>
            <consortium name="ELIXIR-Norway"/>
            <consortium name="Elixir Norway"/>
        </authorList>
    </citation>
    <scope>NUCLEOTIDE SEQUENCE [LARGE SCALE GENOMIC DNA]</scope>
</reference>
<dbReference type="InterPro" id="IPR009686">
    <property type="entry name" value="Senescence/spartin_C"/>
</dbReference>
<dbReference type="InterPro" id="IPR045036">
    <property type="entry name" value="Spartin-like"/>
</dbReference>
<gene>
    <name evidence="2" type="ORF">CSSPJE1EN1_LOCUS15031</name>
</gene>
<name>A0ABP0WRS8_9BRYO</name>
<organism evidence="2 3">
    <name type="scientific">Sphagnum jensenii</name>
    <dbReference type="NCBI Taxonomy" id="128206"/>
    <lineage>
        <taxon>Eukaryota</taxon>
        <taxon>Viridiplantae</taxon>
        <taxon>Streptophyta</taxon>
        <taxon>Embryophyta</taxon>
        <taxon>Bryophyta</taxon>
        <taxon>Sphagnophytina</taxon>
        <taxon>Sphagnopsida</taxon>
        <taxon>Sphagnales</taxon>
        <taxon>Sphagnaceae</taxon>
        <taxon>Sphagnum</taxon>
    </lineage>
</organism>
<feature type="non-terminal residue" evidence="2">
    <location>
        <position position="373"/>
    </location>
</feature>
<dbReference type="Proteomes" id="UP001497444">
    <property type="component" value="Chromosome 2"/>
</dbReference>
<proteinExistence type="predicted"/>
<evidence type="ECO:0000313" key="3">
    <source>
        <dbReference type="Proteomes" id="UP001497444"/>
    </source>
</evidence>
<dbReference type="Pfam" id="PF06911">
    <property type="entry name" value="Senescence"/>
    <property type="match status" value="1"/>
</dbReference>
<feature type="domain" description="Senescence" evidence="1">
    <location>
        <begin position="171"/>
        <end position="364"/>
    </location>
</feature>
<evidence type="ECO:0000313" key="2">
    <source>
        <dbReference type="EMBL" id="CAK9269553.1"/>
    </source>
</evidence>
<sequence>AQEECLLTIPGAIAHMVDDQESVHLSTGTFSIVRIIQKGSGIVILAHVGDGLHWPVTKDTPTVKLDPTHYFFSLPIPASVDEAADDDEILTYGVTFPAQGFDKALPVLDSLLERYSHFSSPTLIHGDKAKEEQLKRNKEGGLYMQISEQNQAEFWTTMAPNVDDYGSSVAKGIATGSGQIIKGIFWVRDSTVAQLDNGSIYMQSKLKANDKEHKVSPRVLRNLHRVRRMSRATDNVAKALLTGVLVTTGFFEGAIIKSKAGKKIFKLMPGEVALVSLDAFGKLFDAVDKTGRDVLQSTSLMTQNVVSHRFGEPAARVAEETLATTGHVVSTAWTVIRLRKAFNPKDGTGGAATVTKTGMLKNVARNKIMGGKK</sequence>
<protein>
    <recommendedName>
        <fullName evidence="1">Senescence domain-containing protein</fullName>
    </recommendedName>
</protein>
<dbReference type="PANTHER" id="PTHR21068">
    <property type="entry name" value="SPARTIN"/>
    <property type="match status" value="1"/>
</dbReference>
<dbReference type="EMBL" id="OZ020097">
    <property type="protein sequence ID" value="CAK9269553.1"/>
    <property type="molecule type" value="Genomic_DNA"/>
</dbReference>
<dbReference type="PANTHER" id="PTHR21068:SF43">
    <property type="entry name" value="SPARTIN"/>
    <property type="match status" value="1"/>
</dbReference>
<accession>A0ABP0WRS8</accession>
<keyword evidence="3" id="KW-1185">Reference proteome</keyword>